<dbReference type="Pfam" id="PF01636">
    <property type="entry name" value="APH"/>
    <property type="match status" value="1"/>
</dbReference>
<dbReference type="PANTHER" id="PTHR21064:SF6">
    <property type="entry name" value="AMINOGLYCOSIDE PHOSPHOTRANSFERASE DOMAIN-CONTAINING PROTEIN"/>
    <property type="match status" value="1"/>
</dbReference>
<dbReference type="NCBIfam" id="NF003558">
    <property type="entry name" value="PRK05231.1"/>
    <property type="match status" value="1"/>
</dbReference>
<dbReference type="SUPFAM" id="SSF56112">
    <property type="entry name" value="Protein kinase-like (PK-like)"/>
    <property type="match status" value="1"/>
</dbReference>
<comment type="pathway">
    <text evidence="8">Amino-acid biosynthesis; L-threonine biosynthesis; L-threonine from L-aspartate: step 4/5.</text>
</comment>
<reference evidence="11 12" key="1">
    <citation type="submission" date="2019-08" db="EMBL/GenBank/DDBJ databases">
        <title>Pelomicrobium methylotrophicum gen. nov., sp. nov. a moderately thermophilic, facultatively anaerobic, lithoautotrophic and methylotrophic bacterium isolated from a terrestrial mud volcano.</title>
        <authorList>
            <person name="Slobodkina G.B."/>
            <person name="Merkel A.Y."/>
            <person name="Slobodkin A.I."/>
        </authorList>
    </citation>
    <scope>NUCLEOTIDE SEQUENCE [LARGE SCALE GENOMIC DNA]</scope>
    <source>
        <strain evidence="11 12">SM250</strain>
    </source>
</reference>
<comment type="catalytic activity">
    <reaction evidence="8">
        <text>L-homoserine + ATP = O-phospho-L-homoserine + ADP + H(+)</text>
        <dbReference type="Rhea" id="RHEA:13985"/>
        <dbReference type="ChEBI" id="CHEBI:15378"/>
        <dbReference type="ChEBI" id="CHEBI:30616"/>
        <dbReference type="ChEBI" id="CHEBI:57476"/>
        <dbReference type="ChEBI" id="CHEBI:57590"/>
        <dbReference type="ChEBI" id="CHEBI:456216"/>
        <dbReference type="EC" id="2.7.1.39"/>
    </reaction>
</comment>
<name>A0A5C7F2M0_9PROT</name>
<evidence type="ECO:0000256" key="5">
    <source>
        <dbReference type="ARBA" id="ARBA00022777"/>
    </source>
</evidence>
<gene>
    <name evidence="8" type="primary">thrB</name>
    <name evidence="11" type="ORF">FR698_01220</name>
</gene>
<keyword evidence="3 8" id="KW-0791">Threonine biosynthesis</keyword>
<dbReference type="PANTHER" id="PTHR21064">
    <property type="entry name" value="AMINOGLYCOSIDE PHOSPHOTRANSFERASE DOMAIN-CONTAINING PROTEIN-RELATED"/>
    <property type="match status" value="1"/>
</dbReference>
<keyword evidence="4 8" id="KW-0547">Nucleotide-binding</keyword>
<dbReference type="NCBIfam" id="TIGR00938">
    <property type="entry name" value="thrB_alt"/>
    <property type="match status" value="1"/>
</dbReference>
<evidence type="ECO:0000256" key="7">
    <source>
        <dbReference type="ARBA" id="ARBA00038240"/>
    </source>
</evidence>
<evidence type="ECO:0000256" key="6">
    <source>
        <dbReference type="ARBA" id="ARBA00022840"/>
    </source>
</evidence>
<accession>A0A5C7F2M0</accession>
<comment type="caution">
    <text evidence="11">The sequence shown here is derived from an EMBL/GenBank/DDBJ whole genome shotgun (WGS) entry which is preliminary data.</text>
</comment>
<evidence type="ECO:0000256" key="4">
    <source>
        <dbReference type="ARBA" id="ARBA00022741"/>
    </source>
</evidence>
<keyword evidence="1 8" id="KW-0028">Amino-acid biosynthesis</keyword>
<sequence>MSVFTTVTPEELSAWLRHYAVGTLVSLQGIAEGIENTNYLVTTTQGRFVLTLFEKLTADELPFYVDLMAHLAEHGIPCPRPIAGLDDRRFRPLKGKPACLVSFLPGRPVERPGPEHCAAVGAVLAEMHLAAQSYPRRLDNPRGPQWWRATAPRVMPFLSAEEAALLKEELRFQALYRFHDLPRGVIHGDLFQDNVFFLEGRVSGLIDFYFAGNDVLLYDVAITANDWCLDADGQMDEQRCRALLSAYHSVRPLTAIERGAWPVLLRAAALRFWISRLFDLHFPRPGELTHAKDPAHCKRILAAHIAAQSRLARAWV</sequence>
<dbReference type="InParanoid" id="A0A5C7F2M0"/>
<dbReference type="CDD" id="cd05153">
    <property type="entry name" value="HomoserineK_II"/>
    <property type="match status" value="1"/>
</dbReference>
<dbReference type="InterPro" id="IPR002575">
    <property type="entry name" value="Aminoglycoside_PTrfase"/>
</dbReference>
<dbReference type="HAMAP" id="MF_00301">
    <property type="entry name" value="Homoser_kinase_2"/>
    <property type="match status" value="1"/>
</dbReference>
<dbReference type="Proteomes" id="UP000321201">
    <property type="component" value="Unassembled WGS sequence"/>
</dbReference>
<proteinExistence type="inferred from homology"/>
<keyword evidence="2 8" id="KW-0808">Transferase</keyword>
<dbReference type="InterPro" id="IPR011009">
    <property type="entry name" value="Kinase-like_dom_sf"/>
</dbReference>
<comment type="similarity">
    <text evidence="7 8">Belongs to the pseudomonas-type ThrB family.</text>
</comment>
<dbReference type="Gene3D" id="3.90.1200.10">
    <property type="match status" value="1"/>
</dbReference>
<protein>
    <recommendedName>
        <fullName evidence="8 9">Homoserine kinase</fullName>
        <shortName evidence="8">HK</shortName>
        <shortName evidence="8">HSK</shortName>
        <ecNumber evidence="8 9">2.7.1.39</ecNumber>
    </recommendedName>
</protein>
<keyword evidence="12" id="KW-1185">Reference proteome</keyword>
<dbReference type="GO" id="GO:0004413">
    <property type="term" value="F:homoserine kinase activity"/>
    <property type="evidence" value="ECO:0007669"/>
    <property type="project" value="UniProtKB-UniRule"/>
</dbReference>
<dbReference type="RefSeq" id="WP_147798342.1">
    <property type="nucleotide sequence ID" value="NZ_VPFL01000001.1"/>
</dbReference>
<evidence type="ECO:0000259" key="10">
    <source>
        <dbReference type="Pfam" id="PF01636"/>
    </source>
</evidence>
<dbReference type="AlphaFoldDB" id="A0A5C7F2M0"/>
<organism evidence="11 12">
    <name type="scientific">Pelomicrobium methylotrophicum</name>
    <dbReference type="NCBI Taxonomy" id="2602750"/>
    <lineage>
        <taxon>Bacteria</taxon>
        <taxon>Pseudomonadati</taxon>
        <taxon>Pseudomonadota</taxon>
        <taxon>Hydrogenophilia</taxon>
        <taxon>Hydrogenophilia incertae sedis</taxon>
        <taxon>Pelomicrobium</taxon>
    </lineage>
</organism>
<dbReference type="InterPro" id="IPR005280">
    <property type="entry name" value="Homoserine_kinase_II"/>
</dbReference>
<feature type="domain" description="Aminoglycoside phosphotransferase" evidence="10">
    <location>
        <begin position="27"/>
        <end position="253"/>
    </location>
</feature>
<dbReference type="UniPathway" id="UPA00050">
    <property type="reaction ID" value="UER00064"/>
</dbReference>
<dbReference type="InterPro" id="IPR050249">
    <property type="entry name" value="Pseudomonas-type_ThrB"/>
</dbReference>
<evidence type="ECO:0000313" key="11">
    <source>
        <dbReference type="EMBL" id="TXF13757.1"/>
    </source>
</evidence>
<evidence type="ECO:0000256" key="8">
    <source>
        <dbReference type="HAMAP-Rule" id="MF_00301"/>
    </source>
</evidence>
<keyword evidence="5 8" id="KW-0418">Kinase</keyword>
<keyword evidence="6 8" id="KW-0067">ATP-binding</keyword>
<evidence type="ECO:0000313" key="12">
    <source>
        <dbReference type="Proteomes" id="UP000321201"/>
    </source>
</evidence>
<dbReference type="GO" id="GO:0005524">
    <property type="term" value="F:ATP binding"/>
    <property type="evidence" value="ECO:0007669"/>
    <property type="project" value="UniProtKB-KW"/>
</dbReference>
<dbReference type="EC" id="2.7.1.39" evidence="8 9"/>
<evidence type="ECO:0000256" key="2">
    <source>
        <dbReference type="ARBA" id="ARBA00022679"/>
    </source>
</evidence>
<dbReference type="EMBL" id="VPFL01000001">
    <property type="protein sequence ID" value="TXF13757.1"/>
    <property type="molecule type" value="Genomic_DNA"/>
</dbReference>
<evidence type="ECO:0000256" key="9">
    <source>
        <dbReference type="NCBIfam" id="TIGR00938"/>
    </source>
</evidence>
<dbReference type="Gene3D" id="3.30.200.20">
    <property type="entry name" value="Phosphorylase Kinase, domain 1"/>
    <property type="match status" value="1"/>
</dbReference>
<dbReference type="GO" id="GO:0009088">
    <property type="term" value="P:threonine biosynthetic process"/>
    <property type="evidence" value="ECO:0007669"/>
    <property type="project" value="UniProtKB-UniRule"/>
</dbReference>
<dbReference type="OrthoDB" id="9777460at2"/>
<evidence type="ECO:0000256" key="3">
    <source>
        <dbReference type="ARBA" id="ARBA00022697"/>
    </source>
</evidence>
<evidence type="ECO:0000256" key="1">
    <source>
        <dbReference type="ARBA" id="ARBA00022605"/>
    </source>
</evidence>